<feature type="domain" description="Glycosyltransferase subfamily 4-like N-terminal" evidence="2">
    <location>
        <begin position="13"/>
        <end position="172"/>
    </location>
</feature>
<dbReference type="Pfam" id="PF00534">
    <property type="entry name" value="Glycos_transf_1"/>
    <property type="match status" value="1"/>
</dbReference>
<evidence type="ECO:0000313" key="4">
    <source>
        <dbReference type="Proteomes" id="UP000239898"/>
    </source>
</evidence>
<dbReference type="PANTHER" id="PTHR12526:SF627">
    <property type="entry name" value="D-RHAMNOSYLTRANSFERASE WBPZ"/>
    <property type="match status" value="1"/>
</dbReference>
<accession>A0A2S6ZKA0</accession>
<protein>
    <submittedName>
        <fullName evidence="3">Glycosyl transferase family 1</fullName>
    </submittedName>
</protein>
<dbReference type="SUPFAM" id="SSF53756">
    <property type="entry name" value="UDP-Glycosyltransferase/glycogen phosphorylase"/>
    <property type="match status" value="1"/>
</dbReference>
<reference evidence="3 4" key="1">
    <citation type="submission" date="2016-08" db="EMBL/GenBank/DDBJ databases">
        <title>Evolution of the type three secretion system and type three effector repertoires in Xanthomonas.</title>
        <authorList>
            <person name="Merda D."/>
            <person name="Briand M."/>
            <person name="Bosis E."/>
            <person name="Rousseau C."/>
            <person name="Portier P."/>
            <person name="Jacques M.-A."/>
            <person name="Fischer-Le Saux M."/>
        </authorList>
    </citation>
    <scope>NUCLEOTIDE SEQUENCE [LARGE SCALE GENOMIC DNA]</scope>
    <source>
        <strain evidence="3 4">CFBP 4691</strain>
    </source>
</reference>
<dbReference type="Pfam" id="PF13439">
    <property type="entry name" value="Glyco_transf_4"/>
    <property type="match status" value="1"/>
</dbReference>
<feature type="domain" description="Glycosyl transferase family 1" evidence="1">
    <location>
        <begin position="187"/>
        <end position="343"/>
    </location>
</feature>
<keyword evidence="3" id="KW-0808">Transferase</keyword>
<name>A0A2S6ZKA0_9XANT</name>
<gene>
    <name evidence="3" type="ORF">XthCFBP4691_03235</name>
</gene>
<dbReference type="GO" id="GO:0016757">
    <property type="term" value="F:glycosyltransferase activity"/>
    <property type="evidence" value="ECO:0007669"/>
    <property type="project" value="InterPro"/>
</dbReference>
<dbReference type="Proteomes" id="UP000239898">
    <property type="component" value="Unassembled WGS sequence"/>
</dbReference>
<organism evidence="3 4">
    <name type="scientific">Xanthomonas theicola</name>
    <dbReference type="NCBI Taxonomy" id="56464"/>
    <lineage>
        <taxon>Bacteria</taxon>
        <taxon>Pseudomonadati</taxon>
        <taxon>Pseudomonadota</taxon>
        <taxon>Gammaproteobacteria</taxon>
        <taxon>Lysobacterales</taxon>
        <taxon>Lysobacteraceae</taxon>
        <taxon>Xanthomonas</taxon>
    </lineage>
</organism>
<dbReference type="EMBL" id="MIGX01000007">
    <property type="protein sequence ID" value="PPT92678.1"/>
    <property type="molecule type" value="Genomic_DNA"/>
</dbReference>
<dbReference type="OrthoDB" id="9802525at2"/>
<dbReference type="Gene3D" id="3.40.50.2000">
    <property type="entry name" value="Glycogen Phosphorylase B"/>
    <property type="match status" value="2"/>
</dbReference>
<dbReference type="InterPro" id="IPR028098">
    <property type="entry name" value="Glyco_trans_4-like_N"/>
</dbReference>
<evidence type="ECO:0000259" key="2">
    <source>
        <dbReference type="Pfam" id="PF13439"/>
    </source>
</evidence>
<comment type="caution">
    <text evidence="3">The sequence shown here is derived from an EMBL/GenBank/DDBJ whole genome shotgun (WGS) entry which is preliminary data.</text>
</comment>
<dbReference type="GO" id="GO:1901135">
    <property type="term" value="P:carbohydrate derivative metabolic process"/>
    <property type="evidence" value="ECO:0007669"/>
    <property type="project" value="UniProtKB-ARBA"/>
</dbReference>
<dbReference type="AlphaFoldDB" id="A0A2S6ZKA0"/>
<sequence length="380" mass="41695">MLHVYKTALPESVGGIEQVVHTLAARTQEQGVDCDVLALCADAQDAGSCRHAGYAVHRVQRDFEFASMPVSLRLLRRYAQLAKRADLVHYHFPWPFMDVLHFAASAATPSILTYHSDIVRQRQLLRLYRPLQRRFLRSVDRIVATSPNYLASSAVLDEHRAKVSVIPIGLDVAPPRTPLPPRLQAWRARLGPRFLLFVGVLRYYKGLTFLLQAAQGAQIPIAIVGDGPEAGALRCEAQRRGLAHVHFLGQLDEADKHALLAACEALVFPSHLRSEAFGIALLEAAMHAKPMISCEIGTGTSFVNVAGETGLVVAPGDPVALRDAMRYLWDHPRTAAVYGARAQARYRRLFTAAGMVDAYLALYRSVCGASFGDGNDRAQG</sequence>
<proteinExistence type="predicted"/>
<evidence type="ECO:0000313" key="3">
    <source>
        <dbReference type="EMBL" id="PPT92678.1"/>
    </source>
</evidence>
<evidence type="ECO:0000259" key="1">
    <source>
        <dbReference type="Pfam" id="PF00534"/>
    </source>
</evidence>
<dbReference type="PANTHER" id="PTHR12526">
    <property type="entry name" value="GLYCOSYLTRANSFERASE"/>
    <property type="match status" value="1"/>
</dbReference>
<keyword evidence="4" id="KW-1185">Reference proteome</keyword>
<dbReference type="InterPro" id="IPR001296">
    <property type="entry name" value="Glyco_trans_1"/>
</dbReference>